<accession>A0A6C8ES61</accession>
<evidence type="ECO:0000313" key="1">
    <source>
        <dbReference type="EMBL" id="EDZ00407.1"/>
    </source>
</evidence>
<name>A0A6C8ES61_SALV4</name>
<reference evidence="1 2" key="1">
    <citation type="journal article" date="2011" name="J. Bacteriol.">
        <title>Comparative genomics of 28 Salmonella enterica isolates: evidence for CRISPR-mediated adaptive sublineage evolution.</title>
        <authorList>
            <person name="Fricke W.F."/>
            <person name="Mammel M.K."/>
            <person name="McDermott P.F."/>
            <person name="Tartera C."/>
            <person name="White D.G."/>
            <person name="Leclerc J.E."/>
            <person name="Ravel J."/>
            <person name="Cebula T.A."/>
        </authorList>
    </citation>
    <scope>NUCLEOTIDE SEQUENCE [LARGE SCALE GENOMIC DNA]</scope>
    <source>
        <strain evidence="1 2">SL491</strain>
    </source>
</reference>
<dbReference type="EMBL" id="ABFH02000002">
    <property type="protein sequence ID" value="EDZ00407.1"/>
    <property type="molecule type" value="Genomic_DNA"/>
</dbReference>
<sequence length="37" mass="3807">MLTSFNGGVVKTIKAVPPIRLDAYFVAIVVLNGSASG</sequence>
<dbReference type="Proteomes" id="UP000003614">
    <property type="component" value="Unassembled WGS sequence"/>
</dbReference>
<protein>
    <submittedName>
        <fullName evidence="1">Uncharacterized protein</fullName>
    </submittedName>
</protein>
<gene>
    <name evidence="1" type="ORF">SeV_A1160</name>
</gene>
<evidence type="ECO:0000313" key="2">
    <source>
        <dbReference type="Proteomes" id="UP000003614"/>
    </source>
</evidence>
<comment type="caution">
    <text evidence="1">The sequence shown here is derived from an EMBL/GenBank/DDBJ whole genome shotgun (WGS) entry which is preliminary data.</text>
</comment>
<organism evidence="1 2">
    <name type="scientific">Salmonella virchow (strain SL491)</name>
    <dbReference type="NCBI Taxonomy" id="465517"/>
    <lineage>
        <taxon>Bacteria</taxon>
        <taxon>Pseudomonadati</taxon>
        <taxon>Pseudomonadota</taxon>
        <taxon>Gammaproteobacteria</taxon>
        <taxon>Enterobacterales</taxon>
        <taxon>Enterobacteriaceae</taxon>
        <taxon>Salmonella</taxon>
    </lineage>
</organism>
<dbReference type="AlphaFoldDB" id="A0A6C8ES61"/>
<proteinExistence type="predicted"/>